<dbReference type="Gene3D" id="2.60.40.3110">
    <property type="match status" value="1"/>
</dbReference>
<dbReference type="InterPro" id="IPR037224">
    <property type="entry name" value="PapC_N_sf"/>
</dbReference>
<dbReference type="PANTHER" id="PTHR30451:SF9">
    <property type="entry name" value="F1 CAPSULE-ANCHORING PROTEIN"/>
    <property type="match status" value="1"/>
</dbReference>
<comment type="subcellular location">
    <subcellularLocation>
        <location evidence="1">Cell outer membrane</location>
        <topology evidence="1">Multi-pass membrane protein</topology>
    </subcellularLocation>
</comment>
<evidence type="ECO:0000256" key="4">
    <source>
        <dbReference type="ARBA" id="ARBA00022452"/>
    </source>
</evidence>
<evidence type="ECO:0000313" key="11">
    <source>
        <dbReference type="EMBL" id="HAG3426692.1"/>
    </source>
</evidence>
<sequence length="808" mass="90036">SSVFMHGSESIAKEYIFDYASLNLEGYSSNLFNESNLLGNYVVDVYVNNELKETAEIYFREQSMGSEPCITKMALIKYGFIREKVNDMSFNDEQCLIFNDSGIEYRYNASNQILLLKASDKILSLNNSEIADEALWDEGINAFVLNYKTNYSNYNTGNSEIFFSQIEPGFNYGSWRFRNLSTWQKNGDNDPFQSAYTYAERGINSIKSRLIIGDKQTTSDIFDSVTFRGVSLSKDENMIPHAMKKYSPKITGIARSQAVVEIRQDGYLLYSTSVPPGVFDISNDKFTNIGSGTLEVTVIEADGQRHSYSVVYSIPIVSLPEGYSKYSITAGKYQGMLSNSKAPFFAEGTYSRGLPYGITFYAGAQWADIYSAYAIGISKDISDFGAFSFDWKISNTKNRFQDNTQSGHAYGVRYNKKINPINTDISLASHYFYSNEYRSLSEAAEYYEEYKKEYYNKKSATNFSISQPLGKYGSLGLSYNYDTYWKKDDRTSITARYSKRIYDLSLSLAYTKNDILKNNKRNTEDLFSMMFSIPLTGVSKHEMYTSYQLTSSSETGSSHDFGISGVAFDRRLSWQMREQVKESSKDKTYSYLNALWRGTYGEIDANYSYSNSYQGVGLNASGGLIVHEEGITFAQTIPSTAALVETKGISGAKVIGYPGIKTGYNGNTISSSLSPYMENLVSIDPVSLPNGSEIRQTDIKVVPTTGAIVKAKYKTSIGTNALMEIVTAKGTPLAFGSVISIKDKKNGATQSTSIVGEHGEAYISGLDESVSVSASWGKKKSENCTVTFSLPRDKPLNQSVTFLKGVCK</sequence>
<dbReference type="EMBL" id="DAAYAZ010000014">
    <property type="protein sequence ID" value="HAG3426692.1"/>
    <property type="molecule type" value="Genomic_DNA"/>
</dbReference>
<comment type="caution">
    <text evidence="11">The sequence shown here is derived from an EMBL/GenBank/DDBJ whole genome shotgun (WGS) entry which is preliminary data.</text>
</comment>
<dbReference type="InterPro" id="IPR025885">
    <property type="entry name" value="PapC_N"/>
</dbReference>
<keyword evidence="7" id="KW-0472">Membrane</keyword>
<gene>
    <name evidence="11" type="ORF">G8173_004608</name>
</gene>
<organism evidence="11">
    <name type="scientific">Salmonella enterica</name>
    <name type="common">Salmonella choleraesuis</name>
    <dbReference type="NCBI Taxonomy" id="28901"/>
    <lineage>
        <taxon>Bacteria</taxon>
        <taxon>Pseudomonadati</taxon>
        <taxon>Pseudomonadota</taxon>
        <taxon>Gammaproteobacteria</taxon>
        <taxon>Enterobacterales</taxon>
        <taxon>Enterobacteriaceae</taxon>
        <taxon>Salmonella</taxon>
    </lineage>
</organism>
<dbReference type="InterPro" id="IPR042186">
    <property type="entry name" value="FimD_plug_dom"/>
</dbReference>
<dbReference type="Gene3D" id="2.60.40.2610">
    <property type="entry name" value="Outer membrane usher protein FimD, plug domain"/>
    <property type="match status" value="1"/>
</dbReference>
<reference evidence="11" key="2">
    <citation type="submission" date="2020-02" db="EMBL/GenBank/DDBJ databases">
        <authorList>
            <consortium name="NCBI Pathogen Detection Project"/>
        </authorList>
    </citation>
    <scope>NUCLEOTIDE SEQUENCE</scope>
    <source>
        <strain evidence="11">MA.JM_04/250</strain>
    </source>
</reference>
<dbReference type="InterPro" id="IPR000015">
    <property type="entry name" value="Fimb_usher"/>
</dbReference>
<dbReference type="GO" id="GO:0009297">
    <property type="term" value="P:pilus assembly"/>
    <property type="evidence" value="ECO:0007669"/>
    <property type="project" value="InterPro"/>
</dbReference>
<keyword evidence="4" id="KW-1134">Transmembrane beta strand</keyword>
<keyword evidence="6" id="KW-0732">Signal</keyword>
<evidence type="ECO:0000259" key="9">
    <source>
        <dbReference type="Pfam" id="PF13953"/>
    </source>
</evidence>
<comment type="similarity">
    <text evidence="2">Belongs to the fimbrial export usher family.</text>
</comment>
<evidence type="ECO:0000256" key="1">
    <source>
        <dbReference type="ARBA" id="ARBA00004571"/>
    </source>
</evidence>
<evidence type="ECO:0000256" key="2">
    <source>
        <dbReference type="ARBA" id="ARBA00008064"/>
    </source>
</evidence>
<evidence type="ECO:0000256" key="6">
    <source>
        <dbReference type="ARBA" id="ARBA00022729"/>
    </source>
</evidence>
<proteinExistence type="inferred from homology"/>
<dbReference type="InterPro" id="IPR025949">
    <property type="entry name" value="PapC-like_C"/>
</dbReference>
<dbReference type="Pfam" id="PF13954">
    <property type="entry name" value="PapC_N"/>
    <property type="match status" value="1"/>
</dbReference>
<evidence type="ECO:0000259" key="10">
    <source>
        <dbReference type="Pfam" id="PF13954"/>
    </source>
</evidence>
<evidence type="ECO:0000256" key="5">
    <source>
        <dbReference type="ARBA" id="ARBA00022692"/>
    </source>
</evidence>
<dbReference type="Gene3D" id="2.60.40.2070">
    <property type="match status" value="1"/>
</dbReference>
<feature type="non-terminal residue" evidence="11">
    <location>
        <position position="1"/>
    </location>
</feature>
<name>A0A762A1I0_SALER</name>
<evidence type="ECO:0000256" key="7">
    <source>
        <dbReference type="ARBA" id="ARBA00023136"/>
    </source>
</evidence>
<feature type="domain" description="PapC-like C-terminal" evidence="9">
    <location>
        <begin position="722"/>
        <end position="791"/>
    </location>
</feature>
<keyword evidence="8" id="KW-0998">Cell outer membrane</keyword>
<dbReference type="Pfam" id="PF13953">
    <property type="entry name" value="PapC_C"/>
    <property type="match status" value="1"/>
</dbReference>
<protein>
    <submittedName>
        <fullName evidence="11">Fimbria/pilus outer membrane usher protein</fullName>
    </submittedName>
</protein>
<dbReference type="GO" id="GO:0015473">
    <property type="term" value="F:fimbrial usher porin activity"/>
    <property type="evidence" value="ECO:0007669"/>
    <property type="project" value="InterPro"/>
</dbReference>
<dbReference type="GO" id="GO:0009279">
    <property type="term" value="C:cell outer membrane"/>
    <property type="evidence" value="ECO:0007669"/>
    <property type="project" value="UniProtKB-SubCell"/>
</dbReference>
<dbReference type="InterPro" id="IPR043142">
    <property type="entry name" value="PapC-like_C_sf"/>
</dbReference>
<reference evidence="11" key="1">
    <citation type="journal article" date="2018" name="Genome Biol.">
        <title>SKESA: strategic k-mer extension for scrupulous assemblies.</title>
        <authorList>
            <person name="Souvorov A."/>
            <person name="Agarwala R."/>
            <person name="Lipman D.J."/>
        </authorList>
    </citation>
    <scope>NUCLEOTIDE SEQUENCE</scope>
    <source>
        <strain evidence="11">MA.JM_04/250</strain>
    </source>
</reference>
<keyword evidence="5" id="KW-0812">Transmembrane</keyword>
<accession>A0A762A1I0</accession>
<feature type="domain" description="PapC N-terminal" evidence="10">
    <location>
        <begin position="32"/>
        <end position="150"/>
    </location>
</feature>
<evidence type="ECO:0000256" key="8">
    <source>
        <dbReference type="ARBA" id="ARBA00023237"/>
    </source>
</evidence>
<dbReference type="AlphaFoldDB" id="A0A762A1I0"/>
<dbReference type="Pfam" id="PF00577">
    <property type="entry name" value="Usher"/>
    <property type="match status" value="1"/>
</dbReference>
<evidence type="ECO:0000256" key="3">
    <source>
        <dbReference type="ARBA" id="ARBA00022448"/>
    </source>
</evidence>
<keyword evidence="3" id="KW-0813">Transport</keyword>
<dbReference type="PANTHER" id="PTHR30451">
    <property type="entry name" value="OUTER MEMBRANE USHER PROTEIN"/>
    <property type="match status" value="1"/>
</dbReference>
<dbReference type="SUPFAM" id="SSF141729">
    <property type="entry name" value="FimD N-terminal domain-like"/>
    <property type="match status" value="1"/>
</dbReference>
<dbReference type="Gene3D" id="3.10.20.410">
    <property type="match status" value="1"/>
</dbReference>